<gene>
    <name evidence="2" type="ORF">TBC1_11792</name>
</gene>
<feature type="signal peptide" evidence="1">
    <location>
        <begin position="1"/>
        <end position="20"/>
    </location>
</feature>
<dbReference type="EMBL" id="DF968182">
    <property type="protein sequence ID" value="GAP42660.1"/>
    <property type="molecule type" value="Genomic_DNA"/>
</dbReference>
<dbReference type="RefSeq" id="WP_062038806.1">
    <property type="nucleotide sequence ID" value="NZ_DF968182.1"/>
</dbReference>
<accession>A0A0S7BZ89</accession>
<keyword evidence="1" id="KW-0732">Signal</keyword>
<dbReference type="Proteomes" id="UP000053091">
    <property type="component" value="Unassembled WGS sequence"/>
</dbReference>
<dbReference type="AlphaFoldDB" id="A0A0S7BZ89"/>
<protein>
    <submittedName>
        <fullName evidence="2">Uncharacterized protein</fullName>
    </submittedName>
</protein>
<name>A0A0S7BZ89_9BACT</name>
<evidence type="ECO:0000313" key="2">
    <source>
        <dbReference type="EMBL" id="GAP42660.1"/>
    </source>
</evidence>
<feature type="chain" id="PRO_5006633394" evidence="1">
    <location>
        <begin position="21"/>
        <end position="175"/>
    </location>
</feature>
<evidence type="ECO:0000313" key="3">
    <source>
        <dbReference type="Proteomes" id="UP000053091"/>
    </source>
</evidence>
<dbReference type="OrthoDB" id="663842at2"/>
<keyword evidence="3" id="KW-1185">Reference proteome</keyword>
<proteinExistence type="predicted"/>
<organism evidence="2">
    <name type="scientific">Lentimicrobium saccharophilum</name>
    <dbReference type="NCBI Taxonomy" id="1678841"/>
    <lineage>
        <taxon>Bacteria</taxon>
        <taxon>Pseudomonadati</taxon>
        <taxon>Bacteroidota</taxon>
        <taxon>Bacteroidia</taxon>
        <taxon>Bacteroidales</taxon>
        <taxon>Lentimicrobiaceae</taxon>
        <taxon>Lentimicrobium</taxon>
    </lineage>
</organism>
<evidence type="ECO:0000256" key="1">
    <source>
        <dbReference type="SAM" id="SignalP"/>
    </source>
</evidence>
<sequence>MKTRLLILIFLIMSGQTALAQVSLDQARKMYFGMDKDECGALKLSEKFGNKAPADVVLLAYYGASTAAAPNCIGNPAKKISYFRRGRQMLEDAVAKKPDQLEIRFLRFATQTKAPSFLGYNANIQDDKKFILENINRFGSQPANRETAIKIAGFMVDSGQLTGNESARIKTLANQ</sequence>
<dbReference type="STRING" id="1678841.TBC1_11792"/>
<reference evidence="2" key="1">
    <citation type="journal article" date="2015" name="Genome Announc.">
        <title>Draft Genome Sequence of Bacteroidales Strain TBC1, a Novel Isolate from a Methanogenic Wastewater Treatment System.</title>
        <authorList>
            <person name="Tourlousse D.M."/>
            <person name="Matsuura N."/>
            <person name="Sun L."/>
            <person name="Toyonaga M."/>
            <person name="Kuroda K."/>
            <person name="Ohashi A."/>
            <person name="Cruz R."/>
            <person name="Yamaguchi T."/>
            <person name="Sekiguchi Y."/>
        </authorList>
    </citation>
    <scope>NUCLEOTIDE SEQUENCE [LARGE SCALE GENOMIC DNA]</scope>
    <source>
        <strain evidence="2">TBC1</strain>
    </source>
</reference>